<keyword evidence="4" id="KW-1185">Reference proteome</keyword>
<dbReference type="SMART" id="SM00710">
    <property type="entry name" value="PbH1"/>
    <property type="match status" value="7"/>
</dbReference>
<feature type="domain" description="Right handed beta helix" evidence="2">
    <location>
        <begin position="1150"/>
        <end position="1269"/>
    </location>
</feature>
<keyword evidence="1" id="KW-0732">Signal</keyword>
<dbReference type="SUPFAM" id="SSF51126">
    <property type="entry name" value="Pectin lyase-like"/>
    <property type="match status" value="1"/>
</dbReference>
<dbReference type="Gene3D" id="2.160.20.10">
    <property type="entry name" value="Single-stranded right-handed beta-helix, Pectin lyase-like"/>
    <property type="match status" value="1"/>
</dbReference>
<dbReference type="InterPro" id="IPR012334">
    <property type="entry name" value="Pectin_lyas_fold"/>
</dbReference>
<evidence type="ECO:0000256" key="1">
    <source>
        <dbReference type="SAM" id="SignalP"/>
    </source>
</evidence>
<dbReference type="NCBIfam" id="TIGR04183">
    <property type="entry name" value="Por_Secre_tail"/>
    <property type="match status" value="1"/>
</dbReference>
<dbReference type="InterPro" id="IPR011050">
    <property type="entry name" value="Pectin_lyase_fold/virulence"/>
</dbReference>
<evidence type="ECO:0000259" key="2">
    <source>
        <dbReference type="Pfam" id="PF13229"/>
    </source>
</evidence>
<evidence type="ECO:0000313" key="4">
    <source>
        <dbReference type="Proteomes" id="UP000642468"/>
    </source>
</evidence>
<reference evidence="3 4" key="1">
    <citation type="submission" date="2020-09" db="EMBL/GenBank/DDBJ databases">
        <authorList>
            <person name="Kim M.K."/>
        </authorList>
    </citation>
    <scope>NUCLEOTIDE SEQUENCE [LARGE SCALE GENOMIC DNA]</scope>
    <source>
        <strain evidence="3 4">BT646</strain>
    </source>
</reference>
<dbReference type="RefSeq" id="WP_190783100.1">
    <property type="nucleotide sequence ID" value="NZ_JACWZZ010000001.1"/>
</dbReference>
<protein>
    <submittedName>
        <fullName evidence="3">Right-handed parallel beta-helix repeat-containing protein</fullName>
    </submittedName>
</protein>
<dbReference type="SUPFAM" id="SSF49478">
    <property type="entry name" value="Cna protein B-type domain"/>
    <property type="match status" value="1"/>
</dbReference>
<feature type="chain" id="PRO_5046229775" evidence="1">
    <location>
        <begin position="25"/>
        <end position="1647"/>
    </location>
</feature>
<organism evidence="3 4">
    <name type="scientific">Hymenobacter duratus</name>
    <dbReference type="NCBI Taxonomy" id="2771356"/>
    <lineage>
        <taxon>Bacteria</taxon>
        <taxon>Pseudomonadati</taxon>
        <taxon>Bacteroidota</taxon>
        <taxon>Cytophagia</taxon>
        <taxon>Cytophagales</taxon>
        <taxon>Hymenobacteraceae</taxon>
        <taxon>Hymenobacter</taxon>
    </lineage>
</organism>
<proteinExistence type="predicted"/>
<dbReference type="InterPro" id="IPR026444">
    <property type="entry name" value="Secre_tail"/>
</dbReference>
<comment type="caution">
    <text evidence="3">The sequence shown here is derived from an EMBL/GenBank/DDBJ whole genome shotgun (WGS) entry which is preliminary data.</text>
</comment>
<gene>
    <name evidence="3" type="ORF">IC231_02890</name>
</gene>
<dbReference type="InterPro" id="IPR006626">
    <property type="entry name" value="PbH1"/>
</dbReference>
<dbReference type="InterPro" id="IPR013783">
    <property type="entry name" value="Ig-like_fold"/>
</dbReference>
<feature type="signal peptide" evidence="1">
    <location>
        <begin position="1"/>
        <end position="24"/>
    </location>
</feature>
<dbReference type="Proteomes" id="UP000642468">
    <property type="component" value="Unassembled WGS sequence"/>
</dbReference>
<dbReference type="InterPro" id="IPR039448">
    <property type="entry name" value="Beta_helix"/>
</dbReference>
<evidence type="ECO:0000313" key="3">
    <source>
        <dbReference type="EMBL" id="MBD2713974.1"/>
    </source>
</evidence>
<sequence>MKSLLRSVILMLAWGALGQTTAWAQATAKDQSAQILNPNDGRTQLLQPLAVSAGTVTGYTITGPLPTAGQGTLWVNGTQVTTVPRTVSLADADNIEFDPSATFFGTYFFNYTAQGSGGVNTAASYGISVSDAACSVASALNLFSRADESWEGPTYPSITVSGTTLTASAFTQSASANGTTVLGVLDDLTMPGKALTWSADYSSESTTANASSITFSFSRPVKNFSMTVGDLDVGSITATNPWIDQLTVQGYPTTASTTPYVLTAAEYTLGPNGDNIYSGNNVFTGTGENAATSPDLAGANLIITFSQAVQKVTLIYRNTTTTASGNDPAKQVLTIPSMSWCAEADVTTTLTGPGSLSAGVPSGNYTATFTNNGPDAAAATTRTVTIPANRASAVNGGANGVVSGSQAAGWTITFPAGTNVASGNTVSYNFSLTPALTTTGQTIGVVSNTSTTTDEGSNVATNSATVTYTVGAVADLTTTLTAPATLSAGVASGSYTATFTNNGPSTAASTTRTVTIPANTASAVSGGANGAVSGSQAAGWTITFPAGTNVASGNTVSYNFTLTPLPVASVAVTSTTGNAGTTSQGLNVAADSDTKTTTVTPIADVTTTLTGPSALTTGVVSGNYTATFTNNGPSPSAGTTRTVSIPANTASAVSAPTGTVSGSQATGWTITYPGGTLASGNSASYTFTLTPAPAVTSIAVISNTGTTTSQGADAAPNSATVTQSVTLIALSGRVFEDVNYSGGTGRNLADANTSAQSSGFANNAIRRPNATVELYDANGNFLATTVTDGTGLYSFNVPAPADYTVRVVSSTVTSVRPRVAGNTDALVPVQTFVQGDLNRVGGEAPEKQDAPANTGSQTLAQLTAGAGASATTAQSIDRVTVAAGGQTGINFGFNFDVVNNTRDAGQGSLRQFLLNSNALSNNNLAQTGLTAGTETSIFMIPSGGATAGLRAGLVSGLTDLTNDGTVNNRVAVITPLSAFPSITDSNTRIDGTEQTTNVGNTNNVTLGTGGTVGVTPTALGQLNGPEVQIVGIPGQAGSDFGLTVAATNTTITGLAIYGFGNTAGGNIYVTTGATSGTLLTGNVIGSGAAAFADPGAAARSTGHGIYLQAGTDITTLFSGTISNNLIGYNSTAGVEMLVNANGNGTTTGYLVEGNEIRGNALGNSSSDGIRLGVNGGVMRNNLIAANQGPGVDLAGSTGNALITNNTIDNNGLNGGGQTAGIRLQGAANTLSQNVVSNNYGAGIMAQNATTTSLFTKNSIFGNGAVLTAVGGAASGQLGIDLLNPADNANQGSGTYVSPNANGKTSASGANGLLNFPVMTQAVITNTTSGNLQITGYAPAGSVIEFFLSDRTTAGFGQGKTYLFSTTEGASMTAAANGTAAPIADAEARFGNYSGTINGVNNGAETGAARFLYSIPLSSLTAGQRTALTTGGARLTATATTGGTTTSEFSSNILISQNTPLPVELKTFDVTAQRFDAKLAWSTASEKNNDHFDVERSFDGRTFERVIQVRGQGTTSQTTTYTFTDANIGSKYQGLVYYRLQQVDTDGTAVYSPVRTVSFAARAAAEVKLSVFPNPATSQDRTATLDLTTLPAGAYQATLLDATGRTMGTYPVQGGVNKVLNIQALPSGAYIVLVRGNNLNLNVRLMKD</sequence>
<dbReference type="Gene3D" id="2.60.40.10">
    <property type="entry name" value="Immunoglobulins"/>
    <property type="match status" value="1"/>
</dbReference>
<dbReference type="Pfam" id="PF13229">
    <property type="entry name" value="Beta_helix"/>
    <property type="match status" value="1"/>
</dbReference>
<dbReference type="EMBL" id="JACWZZ010000001">
    <property type="protein sequence ID" value="MBD2713974.1"/>
    <property type="molecule type" value="Genomic_DNA"/>
</dbReference>
<accession>A0ABR8JBB4</accession>
<name>A0ABR8JBB4_9BACT</name>